<keyword evidence="3" id="KW-0223">Dioxygenase</keyword>
<dbReference type="Proteomes" id="UP000028524">
    <property type="component" value="Unassembled WGS sequence"/>
</dbReference>
<dbReference type="SMART" id="SM00702">
    <property type="entry name" value="P4Hc"/>
    <property type="match status" value="1"/>
</dbReference>
<protein>
    <recommendedName>
        <fullName evidence="6">Prolyl 4-hydroxylase alpha subunit domain-containing protein</fullName>
    </recommendedName>
</protein>
<accession>A0A084QTZ9</accession>
<feature type="domain" description="Prolyl 4-hydroxylase alpha subunit" evidence="6">
    <location>
        <begin position="69"/>
        <end position="277"/>
    </location>
</feature>
<keyword evidence="5" id="KW-0408">Iron</keyword>
<keyword evidence="8" id="KW-1185">Reference proteome</keyword>
<evidence type="ECO:0000259" key="6">
    <source>
        <dbReference type="SMART" id="SM00702"/>
    </source>
</evidence>
<dbReference type="GO" id="GO:0031418">
    <property type="term" value="F:L-ascorbic acid binding"/>
    <property type="evidence" value="ECO:0007669"/>
    <property type="project" value="InterPro"/>
</dbReference>
<sequence length="281" mass="31470">MISYIIGLAAVVLLFVNPISQLLYPQQTGITSSPRPHLNESLLALDGPNDTAPECHPDAYAVRLLRRDPLVLYIEHFLSQDERRHLLEISEPLFEPSTITHDAGVPQRDTAVRDSSVALIPRTNSVRCIEARARALQGWRRDMWLERLRTQRYEPGGHYNHHFDWSSNAGGWGRVSSFMAWVDAQDALEGGGTEFPLLQIPGEERWCEYIECAGGNATASDGEDGHEGRAHTVFRVVPGNAVYWENFAADGRGYDETWHAGLPVKKGVKVGLNIWSFGRIE</sequence>
<comment type="cofactor">
    <cofactor evidence="1">
        <name>L-ascorbate</name>
        <dbReference type="ChEBI" id="CHEBI:38290"/>
    </cofactor>
</comment>
<evidence type="ECO:0000256" key="1">
    <source>
        <dbReference type="ARBA" id="ARBA00001961"/>
    </source>
</evidence>
<evidence type="ECO:0000256" key="4">
    <source>
        <dbReference type="ARBA" id="ARBA00023002"/>
    </source>
</evidence>
<dbReference type="PANTHER" id="PTHR10869">
    <property type="entry name" value="PROLYL 4-HYDROXYLASE ALPHA SUBUNIT"/>
    <property type="match status" value="1"/>
</dbReference>
<reference evidence="7 8" key="1">
    <citation type="journal article" date="2014" name="BMC Genomics">
        <title>Comparative genome sequencing reveals chemotype-specific gene clusters in the toxigenic black mold Stachybotrys.</title>
        <authorList>
            <person name="Semeiks J."/>
            <person name="Borek D."/>
            <person name="Otwinowski Z."/>
            <person name="Grishin N.V."/>
        </authorList>
    </citation>
    <scope>NUCLEOTIDE SEQUENCE [LARGE SCALE GENOMIC DNA]</scope>
    <source>
        <strain evidence="7 8">IBT 40285</strain>
    </source>
</reference>
<dbReference type="GO" id="GO:0005506">
    <property type="term" value="F:iron ion binding"/>
    <property type="evidence" value="ECO:0007669"/>
    <property type="project" value="InterPro"/>
</dbReference>
<organism evidence="7 8">
    <name type="scientific">Stachybotrys chlorohalonatus (strain IBT 40285)</name>
    <dbReference type="NCBI Taxonomy" id="1283841"/>
    <lineage>
        <taxon>Eukaryota</taxon>
        <taxon>Fungi</taxon>
        <taxon>Dikarya</taxon>
        <taxon>Ascomycota</taxon>
        <taxon>Pezizomycotina</taxon>
        <taxon>Sordariomycetes</taxon>
        <taxon>Hypocreomycetidae</taxon>
        <taxon>Hypocreales</taxon>
        <taxon>Stachybotryaceae</taxon>
        <taxon>Stachybotrys</taxon>
    </lineage>
</organism>
<dbReference type="OMA" id="TVQCIEQ"/>
<keyword evidence="4" id="KW-0560">Oxidoreductase</keyword>
<dbReference type="FunFam" id="2.60.120.620:FF:000027">
    <property type="entry name" value="Oxidoreductase, 2OG-Fe(II) oxygenase family family"/>
    <property type="match status" value="1"/>
</dbReference>
<dbReference type="GO" id="GO:0004656">
    <property type="term" value="F:procollagen-proline 4-dioxygenase activity"/>
    <property type="evidence" value="ECO:0007669"/>
    <property type="project" value="TreeGrafter"/>
</dbReference>
<proteinExistence type="predicted"/>
<dbReference type="InterPro" id="IPR044862">
    <property type="entry name" value="Pro_4_hyd_alph_FE2OG_OXY"/>
</dbReference>
<dbReference type="InterPro" id="IPR006620">
    <property type="entry name" value="Pro_4_hyd_alph"/>
</dbReference>
<dbReference type="STRING" id="1283841.A0A084QTZ9"/>
<evidence type="ECO:0000256" key="3">
    <source>
        <dbReference type="ARBA" id="ARBA00022964"/>
    </source>
</evidence>
<name>A0A084QTZ9_STAC4</name>
<dbReference type="AlphaFoldDB" id="A0A084QTZ9"/>
<dbReference type="Pfam" id="PF13640">
    <property type="entry name" value="2OG-FeII_Oxy_3"/>
    <property type="match status" value="1"/>
</dbReference>
<dbReference type="EMBL" id="KL660192">
    <property type="protein sequence ID" value="KFA67434.1"/>
    <property type="molecule type" value="Genomic_DNA"/>
</dbReference>
<gene>
    <name evidence="7" type="ORF">S40285_00215</name>
</gene>
<evidence type="ECO:0000313" key="8">
    <source>
        <dbReference type="Proteomes" id="UP000028524"/>
    </source>
</evidence>
<dbReference type="InParanoid" id="A0A084QTZ9"/>
<evidence type="ECO:0000256" key="5">
    <source>
        <dbReference type="ARBA" id="ARBA00023004"/>
    </source>
</evidence>
<dbReference type="InterPro" id="IPR045054">
    <property type="entry name" value="P4HA-like"/>
</dbReference>
<keyword evidence="2" id="KW-0479">Metal-binding</keyword>
<dbReference type="Gene3D" id="2.60.120.620">
    <property type="entry name" value="q2cbj1_9rhob like domain"/>
    <property type="match status" value="1"/>
</dbReference>
<dbReference type="HOGENOM" id="CLU_058132_0_4_1"/>
<evidence type="ECO:0000313" key="7">
    <source>
        <dbReference type="EMBL" id="KFA67434.1"/>
    </source>
</evidence>
<evidence type="ECO:0000256" key="2">
    <source>
        <dbReference type="ARBA" id="ARBA00022723"/>
    </source>
</evidence>
<dbReference type="GO" id="GO:0005783">
    <property type="term" value="C:endoplasmic reticulum"/>
    <property type="evidence" value="ECO:0007669"/>
    <property type="project" value="TreeGrafter"/>
</dbReference>
<dbReference type="PANTHER" id="PTHR10869:SF246">
    <property type="entry name" value="TRANSMEMBRANE PROLYL 4-HYDROXYLASE"/>
    <property type="match status" value="1"/>
</dbReference>
<dbReference type="OrthoDB" id="420380at2759"/>